<dbReference type="AlphaFoldDB" id="A0A8C9HN76"/>
<evidence type="ECO:0000313" key="10">
    <source>
        <dbReference type="Ensembl" id="ENSPTEP00000021598.1"/>
    </source>
</evidence>
<dbReference type="GO" id="GO:0006233">
    <property type="term" value="P:dTDP biosynthetic process"/>
    <property type="evidence" value="ECO:0007669"/>
    <property type="project" value="InterPro"/>
</dbReference>
<dbReference type="GO" id="GO:0004550">
    <property type="term" value="F:nucleoside diphosphate kinase activity"/>
    <property type="evidence" value="ECO:0007669"/>
    <property type="project" value="TreeGrafter"/>
</dbReference>
<evidence type="ECO:0000256" key="5">
    <source>
        <dbReference type="ARBA" id="ARBA00022727"/>
    </source>
</evidence>
<dbReference type="InterPro" id="IPR018095">
    <property type="entry name" value="Thymidylate_kin_CS"/>
</dbReference>
<dbReference type="Pfam" id="PF02223">
    <property type="entry name" value="Thymidylate_kin"/>
    <property type="match status" value="1"/>
</dbReference>
<dbReference type="GO" id="GO:0005829">
    <property type="term" value="C:cytosol"/>
    <property type="evidence" value="ECO:0007669"/>
    <property type="project" value="TreeGrafter"/>
</dbReference>
<dbReference type="Gene3D" id="3.40.50.300">
    <property type="entry name" value="P-loop containing nucleotide triphosphate hydrolases"/>
    <property type="match status" value="1"/>
</dbReference>
<evidence type="ECO:0000256" key="3">
    <source>
        <dbReference type="ARBA" id="ARBA00012980"/>
    </source>
</evidence>
<reference evidence="10" key="1">
    <citation type="submission" date="2025-08" db="UniProtKB">
        <authorList>
            <consortium name="Ensembl"/>
        </authorList>
    </citation>
    <scope>IDENTIFICATION</scope>
</reference>
<evidence type="ECO:0000256" key="7">
    <source>
        <dbReference type="ARBA" id="ARBA00022777"/>
    </source>
</evidence>
<proteinExistence type="inferred from homology"/>
<organism evidence="10 11">
    <name type="scientific">Piliocolobus tephrosceles</name>
    <name type="common">Ugandan red Colobus</name>
    <dbReference type="NCBI Taxonomy" id="591936"/>
    <lineage>
        <taxon>Eukaryota</taxon>
        <taxon>Metazoa</taxon>
        <taxon>Chordata</taxon>
        <taxon>Craniata</taxon>
        <taxon>Vertebrata</taxon>
        <taxon>Euteleostomi</taxon>
        <taxon>Mammalia</taxon>
        <taxon>Eutheria</taxon>
        <taxon>Euarchontoglires</taxon>
        <taxon>Primates</taxon>
        <taxon>Haplorrhini</taxon>
        <taxon>Catarrhini</taxon>
        <taxon>Cercopithecidae</taxon>
        <taxon>Colobinae</taxon>
        <taxon>Piliocolobus</taxon>
    </lineage>
</organism>
<comment type="similarity">
    <text evidence="2">Belongs to the thymidylate kinase family.</text>
</comment>
<evidence type="ECO:0000259" key="9">
    <source>
        <dbReference type="Pfam" id="PF02223"/>
    </source>
</evidence>
<dbReference type="InterPro" id="IPR039430">
    <property type="entry name" value="Thymidylate_kin-like_dom"/>
</dbReference>
<accession>A0A8C9HN76</accession>
<dbReference type="Proteomes" id="UP000694416">
    <property type="component" value="Unplaced"/>
</dbReference>
<keyword evidence="8" id="KW-0067">ATP-binding</keyword>
<dbReference type="GO" id="GO:0006235">
    <property type="term" value="P:dTTP biosynthetic process"/>
    <property type="evidence" value="ECO:0007669"/>
    <property type="project" value="TreeGrafter"/>
</dbReference>
<dbReference type="GO" id="GO:0005524">
    <property type="term" value="F:ATP binding"/>
    <property type="evidence" value="ECO:0007669"/>
    <property type="project" value="UniProtKB-KW"/>
</dbReference>
<feature type="domain" description="Thymidylate kinase-like" evidence="9">
    <location>
        <begin position="8"/>
        <end position="128"/>
    </location>
</feature>
<evidence type="ECO:0000256" key="2">
    <source>
        <dbReference type="ARBA" id="ARBA00009776"/>
    </source>
</evidence>
<dbReference type="InterPro" id="IPR027417">
    <property type="entry name" value="P-loop_NTPase"/>
</dbReference>
<sequence>VFCYIYVLIFLYSLFKNYRNEIRNLLTEGTWVVCDRYAYSGVAYSSGALNLSKKWCINPDEGLIKPDLVFYLNVPPNYAKNRSEYGDEIYEKIEVQKKIYETYEHFSKENYWINIDGTKRIDEIHNDIVGQIPSLDCCKEEKFTFLWS</sequence>
<name>A0A8C9HN76_9PRIM</name>
<dbReference type="GO" id="GO:0006227">
    <property type="term" value="P:dUDP biosynthetic process"/>
    <property type="evidence" value="ECO:0007669"/>
    <property type="project" value="TreeGrafter"/>
</dbReference>
<evidence type="ECO:0000256" key="8">
    <source>
        <dbReference type="ARBA" id="ARBA00022840"/>
    </source>
</evidence>
<dbReference type="PROSITE" id="PS01331">
    <property type="entry name" value="THYMIDYLATE_KINASE"/>
    <property type="match status" value="1"/>
</dbReference>
<dbReference type="EC" id="2.7.4.9" evidence="3"/>
<protein>
    <recommendedName>
        <fullName evidence="3">dTMP kinase</fullName>
        <ecNumber evidence="3">2.7.4.9</ecNumber>
    </recommendedName>
</protein>
<evidence type="ECO:0000256" key="6">
    <source>
        <dbReference type="ARBA" id="ARBA00022741"/>
    </source>
</evidence>
<evidence type="ECO:0000256" key="1">
    <source>
        <dbReference type="ARBA" id="ARBA00004992"/>
    </source>
</evidence>
<keyword evidence="7" id="KW-0418">Kinase</keyword>
<dbReference type="PANTHER" id="PTHR10344">
    <property type="entry name" value="THYMIDYLATE KINASE"/>
    <property type="match status" value="1"/>
</dbReference>
<keyword evidence="5" id="KW-0545">Nucleotide biosynthesis</keyword>
<reference evidence="10" key="2">
    <citation type="submission" date="2025-09" db="UniProtKB">
        <authorList>
            <consortium name="Ensembl"/>
        </authorList>
    </citation>
    <scope>IDENTIFICATION</scope>
</reference>
<dbReference type="Ensembl" id="ENSPTET00000031129.1">
    <property type="protein sequence ID" value="ENSPTEP00000021598.1"/>
    <property type="gene ID" value="ENSPTEG00000022627.1"/>
</dbReference>
<comment type="pathway">
    <text evidence="1">Pyrimidine metabolism; dTTP biosynthesis.</text>
</comment>
<keyword evidence="11" id="KW-1185">Reference proteome</keyword>
<dbReference type="PANTHER" id="PTHR10344:SF1">
    <property type="entry name" value="THYMIDYLATE KINASE"/>
    <property type="match status" value="1"/>
</dbReference>
<dbReference type="SUPFAM" id="SSF52540">
    <property type="entry name" value="P-loop containing nucleoside triphosphate hydrolases"/>
    <property type="match status" value="1"/>
</dbReference>
<evidence type="ECO:0000313" key="11">
    <source>
        <dbReference type="Proteomes" id="UP000694416"/>
    </source>
</evidence>
<evidence type="ECO:0000256" key="4">
    <source>
        <dbReference type="ARBA" id="ARBA00022679"/>
    </source>
</evidence>
<keyword evidence="4" id="KW-0808">Transferase</keyword>
<dbReference type="GO" id="GO:0005739">
    <property type="term" value="C:mitochondrion"/>
    <property type="evidence" value="ECO:0007669"/>
    <property type="project" value="TreeGrafter"/>
</dbReference>
<dbReference type="GO" id="GO:0004798">
    <property type="term" value="F:dTMP kinase activity"/>
    <property type="evidence" value="ECO:0007669"/>
    <property type="project" value="UniProtKB-EC"/>
</dbReference>
<dbReference type="GO" id="GO:0005634">
    <property type="term" value="C:nucleus"/>
    <property type="evidence" value="ECO:0007669"/>
    <property type="project" value="TreeGrafter"/>
</dbReference>
<keyword evidence="6" id="KW-0547">Nucleotide-binding</keyword>